<gene>
    <name evidence="7" type="ORF">J2S49_001181</name>
</gene>
<feature type="domain" description="Thiamine pyrophosphate enzyme N-terminal TPP-binding" evidence="6">
    <location>
        <begin position="7"/>
        <end position="118"/>
    </location>
</feature>
<organism evidence="7 8">
    <name type="scientific">Arcanobacterium wilhelmae</name>
    <dbReference type="NCBI Taxonomy" id="1803177"/>
    <lineage>
        <taxon>Bacteria</taxon>
        <taxon>Bacillati</taxon>
        <taxon>Actinomycetota</taxon>
        <taxon>Actinomycetes</taxon>
        <taxon>Actinomycetales</taxon>
        <taxon>Actinomycetaceae</taxon>
        <taxon>Arcanobacterium</taxon>
    </lineage>
</organism>
<proteinExistence type="inferred from homology"/>
<dbReference type="NCBIfam" id="TIGR02720">
    <property type="entry name" value="pyruv_oxi_spxB"/>
    <property type="match status" value="1"/>
</dbReference>
<dbReference type="GO" id="GO:0047112">
    <property type="term" value="F:pyruvate oxidase activity"/>
    <property type="evidence" value="ECO:0007669"/>
    <property type="project" value="UniProtKB-EC"/>
</dbReference>
<dbReference type="CDD" id="cd07039">
    <property type="entry name" value="TPP_PYR_POX"/>
    <property type="match status" value="1"/>
</dbReference>
<dbReference type="InterPro" id="IPR000399">
    <property type="entry name" value="TPP-bd_CS"/>
</dbReference>
<dbReference type="InterPro" id="IPR047210">
    <property type="entry name" value="TPP_PYR_POXB-like"/>
</dbReference>
<feature type="domain" description="Thiamine pyrophosphate enzyme central" evidence="4">
    <location>
        <begin position="196"/>
        <end position="323"/>
    </location>
</feature>
<protein>
    <submittedName>
        <fullName evidence="7">Pyruvate oxidase</fullName>
        <ecNumber evidence="7">1.2.3.3</ecNumber>
    </submittedName>
</protein>
<keyword evidence="8" id="KW-1185">Reference proteome</keyword>
<reference evidence="7 8" key="1">
    <citation type="submission" date="2023-07" db="EMBL/GenBank/DDBJ databases">
        <title>Sequencing the genomes of 1000 actinobacteria strains.</title>
        <authorList>
            <person name="Klenk H.-P."/>
        </authorList>
    </citation>
    <scope>NUCLEOTIDE SEQUENCE [LARGE SCALE GENOMIC DNA]</scope>
    <source>
        <strain evidence="7 8">DSM 102162</strain>
    </source>
</reference>
<dbReference type="PANTHER" id="PTHR42981:SF2">
    <property type="entry name" value="PYRUVATE DEHYDROGENASE [UBIQUINONE]"/>
    <property type="match status" value="1"/>
</dbReference>
<comment type="similarity">
    <text evidence="1 3">Belongs to the TPP enzyme family.</text>
</comment>
<dbReference type="SUPFAM" id="SSF52518">
    <property type="entry name" value="Thiamin diphosphate-binding fold (THDP-binding)"/>
    <property type="match status" value="2"/>
</dbReference>
<evidence type="ECO:0000313" key="7">
    <source>
        <dbReference type="EMBL" id="MDP9801105.1"/>
    </source>
</evidence>
<evidence type="ECO:0000313" key="8">
    <source>
        <dbReference type="Proteomes" id="UP001235966"/>
    </source>
</evidence>
<dbReference type="EMBL" id="JAUSQW010000001">
    <property type="protein sequence ID" value="MDP9801105.1"/>
    <property type="molecule type" value="Genomic_DNA"/>
</dbReference>
<dbReference type="Pfam" id="PF02776">
    <property type="entry name" value="TPP_enzyme_N"/>
    <property type="match status" value="1"/>
</dbReference>
<dbReference type="Pfam" id="PF02775">
    <property type="entry name" value="TPP_enzyme_C"/>
    <property type="match status" value="1"/>
</dbReference>
<evidence type="ECO:0000256" key="1">
    <source>
        <dbReference type="ARBA" id="ARBA00007812"/>
    </source>
</evidence>
<dbReference type="Pfam" id="PF00205">
    <property type="entry name" value="TPP_enzyme_M"/>
    <property type="match status" value="1"/>
</dbReference>
<dbReference type="Gene3D" id="3.40.50.970">
    <property type="match status" value="2"/>
</dbReference>
<dbReference type="Gene3D" id="3.40.50.1220">
    <property type="entry name" value="TPP-binding domain"/>
    <property type="match status" value="1"/>
</dbReference>
<evidence type="ECO:0000259" key="5">
    <source>
        <dbReference type="Pfam" id="PF02775"/>
    </source>
</evidence>
<dbReference type="InterPro" id="IPR012001">
    <property type="entry name" value="Thiamin_PyroP_enz_TPP-bd_dom"/>
</dbReference>
<dbReference type="InterPro" id="IPR047211">
    <property type="entry name" value="POXB-like"/>
</dbReference>
<dbReference type="EC" id="1.2.3.3" evidence="7"/>
<evidence type="ECO:0000256" key="2">
    <source>
        <dbReference type="ARBA" id="ARBA00023052"/>
    </source>
</evidence>
<dbReference type="InterPro" id="IPR029061">
    <property type="entry name" value="THDP-binding"/>
</dbReference>
<dbReference type="Proteomes" id="UP001235966">
    <property type="component" value="Unassembled WGS sequence"/>
</dbReference>
<dbReference type="InterPro" id="IPR029035">
    <property type="entry name" value="DHS-like_NAD/FAD-binding_dom"/>
</dbReference>
<evidence type="ECO:0000259" key="6">
    <source>
        <dbReference type="Pfam" id="PF02776"/>
    </source>
</evidence>
<dbReference type="InterPro" id="IPR012000">
    <property type="entry name" value="Thiamin_PyroP_enz_cen_dom"/>
</dbReference>
<keyword evidence="2 3" id="KW-0786">Thiamine pyrophosphate</keyword>
<sequence length="599" mass="65176">MAQMIAAGDAMMKVLEAYGVKNIYGLPGGSLDSTMNSIYNFRDRIHYVGVRHEEAGALAAVAEAKLTGKIGVTLGSAGPGAVHLLNGLYDAKIDNIPVLAIIGQVPTFNMNKDFFQEMPENPMFADVSVYNRTVMTAAQLPMVIDKAISAAYEKRGVAVVVIPKDLAWAEIEDTYVPSAGVFAAPEWDRSARAEDVKKAADLLINGKRPYIYFGQGAAGAADELRELSDLLQVPLGSTYLAKPILEGDEKAWMLSTGRVSTKPGVEGARFAEEVLFIGTNFEFPAFNPQATFIDVNLRPSVLGDRHPAYVGILADAPTFLRQLLAEVKARKENGEDLTSAHQLWYDAMVEDRREWDAWIAKNAERADEAPARFEPIYKVINEHAADNAVFGVDVGNVNIATARFLNMGKDRTFTTSPLYATMGYGIPAGLAAARVFPEREVWTLSGDGAFAMMSQDLVAQRDEHAAVINVVFTNKSLGFIEAEQDDTKQPHSGIDLSDIDFAKVAEGFGVKGYTVHTGAEFEQVIKEVKGTKEPVVIDVKITNDRLLPVERFARGNIDVDAFLTEFDAEDLTPIATILEKLEAGDVDGGTKLEKSVSDI</sequence>
<dbReference type="InterPro" id="IPR014092">
    <property type="entry name" value="Pyruvate_oxidase"/>
</dbReference>
<dbReference type="PANTHER" id="PTHR42981">
    <property type="entry name" value="PYRUVATE DEHYDROGENASE [UBIQUINONE]"/>
    <property type="match status" value="1"/>
</dbReference>
<dbReference type="CDD" id="cd02014">
    <property type="entry name" value="TPP_POX"/>
    <property type="match status" value="1"/>
</dbReference>
<dbReference type="PROSITE" id="PS00187">
    <property type="entry name" value="TPP_ENZYMES"/>
    <property type="match status" value="1"/>
</dbReference>
<evidence type="ECO:0000259" key="4">
    <source>
        <dbReference type="Pfam" id="PF00205"/>
    </source>
</evidence>
<dbReference type="RefSeq" id="WP_278058803.1">
    <property type="nucleotide sequence ID" value="NZ_CP121247.1"/>
</dbReference>
<dbReference type="InterPro" id="IPR011766">
    <property type="entry name" value="TPP_enzyme_TPP-bd"/>
</dbReference>
<accession>A0ABT9NC83</accession>
<keyword evidence="7" id="KW-0560">Oxidoreductase</keyword>
<dbReference type="SUPFAM" id="SSF52467">
    <property type="entry name" value="DHS-like NAD/FAD-binding domain"/>
    <property type="match status" value="1"/>
</dbReference>
<feature type="domain" description="Thiamine pyrophosphate enzyme TPP-binding" evidence="5">
    <location>
        <begin position="393"/>
        <end position="539"/>
    </location>
</feature>
<evidence type="ECO:0000256" key="3">
    <source>
        <dbReference type="RuleBase" id="RU362132"/>
    </source>
</evidence>
<dbReference type="InterPro" id="IPR047212">
    <property type="entry name" value="TPP_POXB-like"/>
</dbReference>
<name>A0ABT9NC83_9ACTO</name>
<comment type="caution">
    <text evidence="7">The sequence shown here is derived from an EMBL/GenBank/DDBJ whole genome shotgun (WGS) entry which is preliminary data.</text>
</comment>
<keyword evidence="7" id="KW-0670">Pyruvate</keyword>